<comment type="caution">
    <text evidence="2">The sequence shown here is derived from an EMBL/GenBank/DDBJ whole genome shotgun (WGS) entry which is preliminary data.</text>
</comment>
<organism evidence="2 3">
    <name type="scientific">Streptomyces lutosisoli</name>
    <dbReference type="NCBI Taxonomy" id="2665721"/>
    <lineage>
        <taxon>Bacteria</taxon>
        <taxon>Bacillati</taxon>
        <taxon>Actinomycetota</taxon>
        <taxon>Actinomycetes</taxon>
        <taxon>Kitasatosporales</taxon>
        <taxon>Streptomycetaceae</taxon>
        <taxon>Streptomyces</taxon>
    </lineage>
</organism>
<dbReference type="Proteomes" id="UP001596957">
    <property type="component" value="Unassembled WGS sequence"/>
</dbReference>
<protein>
    <submittedName>
        <fullName evidence="2">Uncharacterized protein</fullName>
    </submittedName>
</protein>
<gene>
    <name evidence="2" type="ORF">ACFQZP_12615</name>
</gene>
<evidence type="ECO:0000256" key="1">
    <source>
        <dbReference type="SAM" id="MobiDB-lite"/>
    </source>
</evidence>
<feature type="region of interest" description="Disordered" evidence="1">
    <location>
        <begin position="93"/>
        <end position="126"/>
    </location>
</feature>
<reference evidence="3" key="1">
    <citation type="journal article" date="2019" name="Int. J. Syst. Evol. Microbiol.">
        <title>The Global Catalogue of Microorganisms (GCM) 10K type strain sequencing project: providing services to taxonomists for standard genome sequencing and annotation.</title>
        <authorList>
            <consortium name="The Broad Institute Genomics Platform"/>
            <consortium name="The Broad Institute Genome Sequencing Center for Infectious Disease"/>
            <person name="Wu L."/>
            <person name="Ma J."/>
        </authorList>
    </citation>
    <scope>NUCLEOTIDE SEQUENCE [LARGE SCALE GENOMIC DNA]</scope>
    <source>
        <strain evidence="3">CGMCC 4.7198</strain>
    </source>
</reference>
<keyword evidence="3" id="KW-1185">Reference proteome</keyword>
<sequence>MSTGAASGVLSYLLQGQADALRTRISAIFRRGGNPQEESAALQVLDEHEAALARREITERTITDTWTELLAAFLDAHPDARADIEELKTTAPTKTVNIGSQHNYGPGPFIGSDHYGDININTRDDR</sequence>
<accession>A0ABW2VDE6</accession>
<name>A0ABW2VDE6_9ACTN</name>
<feature type="compositionally biased region" description="Polar residues" evidence="1">
    <location>
        <begin position="93"/>
        <end position="103"/>
    </location>
</feature>
<evidence type="ECO:0000313" key="3">
    <source>
        <dbReference type="Proteomes" id="UP001596957"/>
    </source>
</evidence>
<proteinExistence type="predicted"/>
<dbReference type="RefSeq" id="WP_381260666.1">
    <property type="nucleotide sequence ID" value="NZ_JBHTBI010000044.1"/>
</dbReference>
<dbReference type="EMBL" id="JBHTEC010000001">
    <property type="protein sequence ID" value="MFD0282518.1"/>
    <property type="molecule type" value="Genomic_DNA"/>
</dbReference>
<evidence type="ECO:0000313" key="2">
    <source>
        <dbReference type="EMBL" id="MFD0282518.1"/>
    </source>
</evidence>